<evidence type="ECO:0000313" key="2">
    <source>
        <dbReference type="EMBL" id="CCI85629.1"/>
    </source>
</evidence>
<feature type="compositionally biased region" description="Basic residues" evidence="1">
    <location>
        <begin position="13"/>
        <end position="27"/>
    </location>
</feature>
<reference evidence="2 3" key="1">
    <citation type="submission" date="2012-06" db="EMBL/GenBank/DDBJ databases">
        <title>Draft Genome Sequence of Lactobacillus pasteurii CRBIP 24.76T.</title>
        <authorList>
            <person name="Cousin S."/>
            <person name="Bouchier C."/>
            <person name="Loux V."/>
            <person name="Ma L."/>
            <person name="Creno S."/>
            <person name="Bizet C."/>
            <person name="Clermont D."/>
        </authorList>
    </citation>
    <scope>NUCLEOTIDE SEQUENCE [LARGE SCALE GENOMIC DNA]</scope>
    <source>
        <strain evidence="3">CRBIP 24.76T</strain>
    </source>
</reference>
<organism evidence="2 3">
    <name type="scientific">Lactobacillus pasteurii DSM 23907 = CRBIP 24.76</name>
    <dbReference type="NCBI Taxonomy" id="1423790"/>
    <lineage>
        <taxon>Bacteria</taxon>
        <taxon>Bacillati</taxon>
        <taxon>Bacillota</taxon>
        <taxon>Bacilli</taxon>
        <taxon>Lactobacillales</taxon>
        <taxon>Lactobacillaceae</taxon>
        <taxon>Lactobacillus</taxon>
    </lineage>
</organism>
<comment type="caution">
    <text evidence="2">The sequence shown here is derived from an EMBL/GenBank/DDBJ whole genome shotgun (WGS) entry which is preliminary data.</text>
</comment>
<keyword evidence="3" id="KW-1185">Reference proteome</keyword>
<dbReference type="EMBL" id="CAKD01000023">
    <property type="protein sequence ID" value="CCI85629.1"/>
    <property type="molecule type" value="Genomic_DNA"/>
</dbReference>
<name>I7KLW4_9LACO</name>
<feature type="region of interest" description="Disordered" evidence="1">
    <location>
        <begin position="1"/>
        <end position="27"/>
    </location>
</feature>
<gene>
    <name evidence="2" type="ORF">BN53_05965</name>
</gene>
<evidence type="ECO:0000256" key="1">
    <source>
        <dbReference type="SAM" id="MobiDB-lite"/>
    </source>
</evidence>
<protein>
    <submittedName>
        <fullName evidence="2">Uncharacterized protein</fullName>
    </submittedName>
</protein>
<proteinExistence type="predicted"/>
<sequence length="85" mass="9471">MLDLPTLSGARLSSRKSGSRKVNKKPTKTLSATIMANPTTGRATVTNKTSKRPTYNAKYLADFRQAFLKLLSKKMDQVIKLLQML</sequence>
<dbReference type="AlphaFoldDB" id="I7KLW4"/>
<evidence type="ECO:0000313" key="3">
    <source>
        <dbReference type="Proteomes" id="UP000009311"/>
    </source>
</evidence>
<dbReference type="Proteomes" id="UP000009311">
    <property type="component" value="Unassembled WGS sequence"/>
</dbReference>
<accession>I7KLW4</accession>
<dbReference type="STRING" id="1423790.BN53_05965"/>